<comment type="caution">
    <text evidence="2">The sequence shown here is derived from an EMBL/GenBank/DDBJ whole genome shotgun (WGS) entry which is preliminary data.</text>
</comment>
<dbReference type="Proteomes" id="UP000634136">
    <property type="component" value="Unassembled WGS sequence"/>
</dbReference>
<organism evidence="2 3">
    <name type="scientific">Senna tora</name>
    <dbReference type="NCBI Taxonomy" id="362788"/>
    <lineage>
        <taxon>Eukaryota</taxon>
        <taxon>Viridiplantae</taxon>
        <taxon>Streptophyta</taxon>
        <taxon>Embryophyta</taxon>
        <taxon>Tracheophyta</taxon>
        <taxon>Spermatophyta</taxon>
        <taxon>Magnoliopsida</taxon>
        <taxon>eudicotyledons</taxon>
        <taxon>Gunneridae</taxon>
        <taxon>Pentapetalae</taxon>
        <taxon>rosids</taxon>
        <taxon>fabids</taxon>
        <taxon>Fabales</taxon>
        <taxon>Fabaceae</taxon>
        <taxon>Caesalpinioideae</taxon>
        <taxon>Cassia clade</taxon>
        <taxon>Senna</taxon>
    </lineage>
</organism>
<sequence>MAFFGKLGVEELSTIYHHVCEKS</sequence>
<dbReference type="EMBL" id="JAAIUW010000001">
    <property type="protein sequence ID" value="KAF7843846.1"/>
    <property type="molecule type" value="Genomic_DNA"/>
</dbReference>
<dbReference type="AlphaFoldDB" id="A0A834XH55"/>
<keyword evidence="3" id="KW-1185">Reference proteome</keyword>
<dbReference type="EMBL" id="JAAIUW010000010">
    <property type="protein sequence ID" value="KAF7812828.1"/>
    <property type="molecule type" value="Genomic_DNA"/>
</dbReference>
<evidence type="ECO:0000313" key="1">
    <source>
        <dbReference type="EMBL" id="KAF7812828.1"/>
    </source>
</evidence>
<proteinExistence type="predicted"/>
<gene>
    <name evidence="2" type="ORF">G2W53_000751</name>
    <name evidence="1" type="ORF">G2W53_033804</name>
</gene>
<name>A0A834XH55_9FABA</name>
<protein>
    <submittedName>
        <fullName evidence="2">Uncharacterized protein</fullName>
    </submittedName>
</protein>
<accession>A0A834XH55</accession>
<evidence type="ECO:0000313" key="2">
    <source>
        <dbReference type="EMBL" id="KAF7843846.1"/>
    </source>
</evidence>
<reference evidence="2" key="1">
    <citation type="submission" date="2020-09" db="EMBL/GenBank/DDBJ databases">
        <title>Genome-Enabled Discovery of Anthraquinone Biosynthesis in Senna tora.</title>
        <authorList>
            <person name="Kang S.-H."/>
            <person name="Pandey R.P."/>
            <person name="Lee C.-M."/>
            <person name="Sim J.-S."/>
            <person name="Jeong J.-T."/>
            <person name="Choi B.-S."/>
            <person name="Jung M."/>
            <person name="Ginzburg D."/>
            <person name="Zhao K."/>
            <person name="Won S.Y."/>
            <person name="Oh T.-J."/>
            <person name="Yu Y."/>
            <person name="Kim N.-H."/>
            <person name="Lee O.R."/>
            <person name="Lee T.-H."/>
            <person name="Bashyal P."/>
            <person name="Kim T.-S."/>
            <person name="Lee W.-H."/>
            <person name="Kawkins C."/>
            <person name="Kim C.-K."/>
            <person name="Kim J.S."/>
            <person name="Ahn B.O."/>
            <person name="Rhee S.Y."/>
            <person name="Sohng J.K."/>
        </authorList>
    </citation>
    <scope>NUCLEOTIDE SEQUENCE</scope>
    <source>
        <tissue evidence="2">Leaf</tissue>
    </source>
</reference>
<evidence type="ECO:0000313" key="3">
    <source>
        <dbReference type="Proteomes" id="UP000634136"/>
    </source>
</evidence>